<name>A0A2U1SXS7_9MICO</name>
<sequence>MVSQHPNAQRPDVELIRYVQPNESASAQADCLIAAGFVNTTVTPDGGVVTDFGSAAQAEPFAIAGYTCRVQYPLDPKYTAPLTNAEVMFIYDYFVEELTPCLESEGFSVTAAQSRGKFAETYESGTAWHPYEGVIESTTTNEQWWSINARCPQMPTDFRD</sequence>
<dbReference type="Proteomes" id="UP000244978">
    <property type="component" value="Unassembled WGS sequence"/>
</dbReference>
<reference evidence="2" key="1">
    <citation type="submission" date="2018-04" db="EMBL/GenBank/DDBJ databases">
        <authorList>
            <person name="Liu S."/>
            <person name="Wang Z."/>
            <person name="Li J."/>
        </authorList>
    </citation>
    <scope>NUCLEOTIDE SEQUENCE [LARGE SCALE GENOMIC DNA]</scope>
    <source>
        <strain evidence="2">S1194</strain>
    </source>
</reference>
<gene>
    <name evidence="1" type="ORF">DF220_00185</name>
</gene>
<comment type="caution">
    <text evidence="1">The sequence shown here is derived from an EMBL/GenBank/DDBJ whole genome shotgun (WGS) entry which is preliminary data.</text>
</comment>
<proteinExistence type="predicted"/>
<dbReference type="AlphaFoldDB" id="A0A2U1SXS7"/>
<organism evidence="1 2">
    <name type="scientific">Homoserinimonas hongtaonis</name>
    <dbReference type="NCBI Taxonomy" id="2079791"/>
    <lineage>
        <taxon>Bacteria</taxon>
        <taxon>Bacillati</taxon>
        <taxon>Actinomycetota</taxon>
        <taxon>Actinomycetes</taxon>
        <taxon>Micrococcales</taxon>
        <taxon>Microbacteriaceae</taxon>
        <taxon>Homoserinimonas</taxon>
    </lineage>
</organism>
<evidence type="ECO:0000313" key="1">
    <source>
        <dbReference type="EMBL" id="PWB96435.1"/>
    </source>
</evidence>
<accession>A0A2U1SXS7</accession>
<evidence type="ECO:0000313" key="2">
    <source>
        <dbReference type="Proteomes" id="UP000244978"/>
    </source>
</evidence>
<protein>
    <submittedName>
        <fullName evidence="1">Uncharacterized protein</fullName>
    </submittedName>
</protein>
<keyword evidence="2" id="KW-1185">Reference proteome</keyword>
<dbReference type="EMBL" id="QEEX01000001">
    <property type="protein sequence ID" value="PWB96435.1"/>
    <property type="molecule type" value="Genomic_DNA"/>
</dbReference>